<dbReference type="EMBL" id="MGIV01000023">
    <property type="protein sequence ID" value="OGM93642.1"/>
    <property type="molecule type" value="Genomic_DNA"/>
</dbReference>
<evidence type="ECO:0008006" key="3">
    <source>
        <dbReference type="Google" id="ProtNLM"/>
    </source>
</evidence>
<protein>
    <recommendedName>
        <fullName evidence="3">Band 7 domain-containing protein</fullName>
    </recommendedName>
</protein>
<dbReference type="Proteomes" id="UP000179057">
    <property type="component" value="Unassembled WGS sequence"/>
</dbReference>
<evidence type="ECO:0000313" key="1">
    <source>
        <dbReference type="EMBL" id="OGM93642.1"/>
    </source>
</evidence>
<accession>A0A1F8DYP6</accession>
<evidence type="ECO:0000313" key="2">
    <source>
        <dbReference type="Proteomes" id="UP000179057"/>
    </source>
</evidence>
<sequence>MGTIITILVLMIVAGGAILWGCYAYVPLGDPEKVRIITRRGVATDKVMRPRAMFLWFKGVISDFIEVPRRFDVTVEEFEIVLPNKDELTTSLTMLFEVAEGGGEKFIKNGKQEGVAKKTMRIARTAVERFAQDRSEEPHTADQAKKMYQEFILRIVDALVKENYLETAANAPKRDDFLDDLVIKLSENDGEYCVEQFGVKLVGLNMAQLVEPKNVVAAAAERKAMKIKNAQKAEEMVAFKKRMEILKKGHDDVSFKDATMAVQIQEGTIQHRINEEIVRIVDEGSGDGLGKLIGGVIAAARAHGSAGGRNGGSKKTTAP</sequence>
<reference evidence="1 2" key="1">
    <citation type="journal article" date="2016" name="Nat. Commun.">
        <title>Thousands of microbial genomes shed light on interconnected biogeochemical processes in an aquifer system.</title>
        <authorList>
            <person name="Anantharaman K."/>
            <person name="Brown C.T."/>
            <person name="Hug L.A."/>
            <person name="Sharon I."/>
            <person name="Castelle C.J."/>
            <person name="Probst A.J."/>
            <person name="Thomas B.C."/>
            <person name="Singh A."/>
            <person name="Wilkins M.J."/>
            <person name="Karaoz U."/>
            <person name="Brodie E.L."/>
            <person name="Williams K.H."/>
            <person name="Hubbard S.S."/>
            <person name="Banfield J.F."/>
        </authorList>
    </citation>
    <scope>NUCLEOTIDE SEQUENCE [LARGE SCALE GENOMIC DNA]</scope>
</reference>
<dbReference type="AlphaFoldDB" id="A0A1F8DYP6"/>
<name>A0A1F8DYP6_9BACT</name>
<comment type="caution">
    <text evidence="1">The sequence shown here is derived from an EMBL/GenBank/DDBJ whole genome shotgun (WGS) entry which is preliminary data.</text>
</comment>
<organism evidence="1 2">
    <name type="scientific">Candidatus Wolfebacteria bacterium RIFOXYD1_FULL_48_65</name>
    <dbReference type="NCBI Taxonomy" id="1802561"/>
    <lineage>
        <taxon>Bacteria</taxon>
        <taxon>Candidatus Wolfeibacteriota</taxon>
    </lineage>
</organism>
<proteinExistence type="predicted"/>
<gene>
    <name evidence="1" type="ORF">A2610_00110</name>
</gene>